<evidence type="ECO:0000313" key="3">
    <source>
        <dbReference type="Proteomes" id="UP000192333"/>
    </source>
</evidence>
<organism evidence="2 3">
    <name type="scientific">Aquiflexum balticum DSM 16537</name>
    <dbReference type="NCBI Taxonomy" id="758820"/>
    <lineage>
        <taxon>Bacteria</taxon>
        <taxon>Pseudomonadati</taxon>
        <taxon>Bacteroidota</taxon>
        <taxon>Cytophagia</taxon>
        <taxon>Cytophagales</taxon>
        <taxon>Cyclobacteriaceae</taxon>
        <taxon>Aquiflexum</taxon>
    </lineage>
</organism>
<keyword evidence="3" id="KW-1185">Reference proteome</keyword>
<dbReference type="EMBL" id="LT838813">
    <property type="protein sequence ID" value="SMD44559.1"/>
    <property type="molecule type" value="Genomic_DNA"/>
</dbReference>
<evidence type="ECO:0000313" key="2">
    <source>
        <dbReference type="EMBL" id="SMD44559.1"/>
    </source>
</evidence>
<feature type="transmembrane region" description="Helical" evidence="1">
    <location>
        <begin position="12"/>
        <end position="29"/>
    </location>
</feature>
<keyword evidence="1" id="KW-1133">Transmembrane helix</keyword>
<gene>
    <name evidence="2" type="ORF">SAMN00777080_3183</name>
</gene>
<protein>
    <submittedName>
        <fullName evidence="2">Uncharacterized protein</fullName>
    </submittedName>
</protein>
<dbReference type="AlphaFoldDB" id="A0A1W2H6S9"/>
<dbReference type="Proteomes" id="UP000192333">
    <property type="component" value="Chromosome I"/>
</dbReference>
<keyword evidence="1" id="KW-0472">Membrane</keyword>
<feature type="transmembrane region" description="Helical" evidence="1">
    <location>
        <begin position="205"/>
        <end position="229"/>
    </location>
</feature>
<name>A0A1W2H6S9_9BACT</name>
<reference evidence="3" key="1">
    <citation type="submission" date="2017-04" db="EMBL/GenBank/DDBJ databases">
        <authorList>
            <person name="Varghese N."/>
            <person name="Submissions S."/>
        </authorList>
    </citation>
    <scope>NUCLEOTIDE SEQUENCE [LARGE SCALE GENOMIC DNA]</scope>
    <source>
        <strain evidence="3">DSM 16537</strain>
    </source>
</reference>
<evidence type="ECO:0000256" key="1">
    <source>
        <dbReference type="SAM" id="Phobius"/>
    </source>
</evidence>
<accession>A0A1W2H6S9</accession>
<proteinExistence type="predicted"/>
<keyword evidence="1" id="KW-0812">Transmembrane</keyword>
<sequence>MKILANSINPILVSILLFPFFSCSSYMNIKSISSPLILGNDMSDTLSSKYFEGMTPGDKIKIRDKTDKRQEILFSSVSEGMLYGMALRNPESWKKVEPFDFSIPITRISRIRVIEKSSELSNDEIQKFYNSDLYKIKKGDRVFIEKENGQQLYMFFEEFEDGIVYGDSWGSQKNDSKSSTEKVEIPINEIEIIEVKKFNSKRTGLLIIAVGGGFLAVVIISIATNPIYFF</sequence>